<accession>A0A485KUT5</accession>
<dbReference type="PROSITE" id="PS51371">
    <property type="entry name" value="CBS"/>
    <property type="match status" value="3"/>
</dbReference>
<dbReference type="InterPro" id="IPR000270">
    <property type="entry name" value="PB1_dom"/>
</dbReference>
<name>A0A485KUT5_9STRA</name>
<reference evidence="6" key="2">
    <citation type="submission" date="2019-06" db="EMBL/GenBank/DDBJ databases">
        <title>Genomics analysis of Aphanomyces spp. identifies a new class of oomycete effector associated with host adaptation.</title>
        <authorList>
            <person name="Gaulin E."/>
        </authorList>
    </citation>
    <scope>NUCLEOTIDE SEQUENCE</scope>
    <source>
        <strain evidence="6">CBS 578.67</strain>
    </source>
</reference>
<dbReference type="Gene3D" id="3.10.580.10">
    <property type="entry name" value="CBS-domain"/>
    <property type="match status" value="2"/>
</dbReference>
<evidence type="ECO:0000313" key="7">
    <source>
        <dbReference type="EMBL" id="VFT88280.1"/>
    </source>
</evidence>
<organism evidence="7 8">
    <name type="scientific">Aphanomyces stellatus</name>
    <dbReference type="NCBI Taxonomy" id="120398"/>
    <lineage>
        <taxon>Eukaryota</taxon>
        <taxon>Sar</taxon>
        <taxon>Stramenopiles</taxon>
        <taxon>Oomycota</taxon>
        <taxon>Saprolegniomycetes</taxon>
        <taxon>Saprolegniales</taxon>
        <taxon>Verrucalvaceae</taxon>
        <taxon>Aphanomyces</taxon>
    </lineage>
</organism>
<dbReference type="Pfam" id="PF00564">
    <property type="entry name" value="PB1"/>
    <property type="match status" value="1"/>
</dbReference>
<sequence length="668" mass="71796">MRRESREKVEVVFSTKTKATAPRKDDDRLLPCDQHPLSMSTGSINSRQDTSETHQQASGELDYLLGQDSREGSSELETKPEEYKVSNSTENPIRKRGRRPSRKGSSADSKAGGCSVSASVRRLRPSKALLQLESASVAECVKSMVESRTEATLVTDANGTLTGILTDKDIALRVVARGLDPISTIACDVMTPNPSCVSPRACAIEALEQMVSGQFRHLPVADNGSVVGILDIAKCLYDAISKIEQAYMASSSQFTETIQKLDGNIGTTEASLFEKMRETLFLPTLSSLIDGRADIPEIADTATARDASVLMLEKNSSAVMVFGSSGIMEGILTTKDLMRRVLAVGRDPATCLVREIMTSNPDCARLSTSILDALHLMHDGKFLHLPVLNDDGVVVGLADVLQVTCGVVHQMGSFQQQHTSANVNPAWNQFWNSVFNPPPTRRAVVAEAGHADAATVAETLPPPPSTEARDHMASLSIASASLHSASSSSSGLFSTAVAPLPAAASTPLAPPPMSPRMPPGTFAYKLTDHAGNTHRFTASALDLSVLRKQVGDRTGLAHAAFNLHYVDDERDSILLFMDKDLEDAVALAQCRRDPFLRLKVVVKPSVEEDDDATVDDDVLSALPNMERPRVGGASNLTESTILRIKQTGLFTAVTMAVVGTAMLYVKKK</sequence>
<keyword evidence="2" id="KW-0129">CBS domain</keyword>
<evidence type="ECO:0000256" key="4">
    <source>
        <dbReference type="SAM" id="Phobius"/>
    </source>
</evidence>
<dbReference type="Gene3D" id="3.10.20.90">
    <property type="entry name" value="Phosphatidylinositol 3-kinase Catalytic Subunit, Chain A, domain 1"/>
    <property type="match status" value="1"/>
</dbReference>
<feature type="compositionally biased region" description="Basic and acidic residues" evidence="3">
    <location>
        <begin position="1"/>
        <end position="10"/>
    </location>
</feature>
<dbReference type="SMART" id="SM00116">
    <property type="entry name" value="CBS"/>
    <property type="match status" value="4"/>
</dbReference>
<keyword evidence="4" id="KW-1133">Transmembrane helix</keyword>
<feature type="compositionally biased region" description="Polar residues" evidence="3">
    <location>
        <begin position="37"/>
        <end position="58"/>
    </location>
</feature>
<feature type="domain" description="CBS" evidence="5">
    <location>
        <begin position="190"/>
        <end position="245"/>
    </location>
</feature>
<keyword evidence="1" id="KW-0677">Repeat</keyword>
<dbReference type="OrthoDB" id="418595at2759"/>
<dbReference type="AlphaFoldDB" id="A0A485KUT5"/>
<dbReference type="InterPro" id="IPR051462">
    <property type="entry name" value="CBS_domain-containing"/>
</dbReference>
<feature type="domain" description="CBS" evidence="5">
    <location>
        <begin position="357"/>
        <end position="413"/>
    </location>
</feature>
<feature type="compositionally biased region" description="Basic and acidic residues" evidence="3">
    <location>
        <begin position="68"/>
        <end position="84"/>
    </location>
</feature>
<evidence type="ECO:0000313" key="8">
    <source>
        <dbReference type="Proteomes" id="UP000332933"/>
    </source>
</evidence>
<dbReference type="EMBL" id="CAADRA010005302">
    <property type="protein sequence ID" value="VFT88280.1"/>
    <property type="molecule type" value="Genomic_DNA"/>
</dbReference>
<dbReference type="CDD" id="cd17782">
    <property type="entry name" value="CBS_pair_MUG70_2"/>
    <property type="match status" value="1"/>
</dbReference>
<dbReference type="PANTHER" id="PTHR48108:SF26">
    <property type="entry name" value="CBS DOMAIN-CONTAINING PROTEIN DDB_G0289609"/>
    <property type="match status" value="1"/>
</dbReference>
<dbReference type="CDD" id="cd05992">
    <property type="entry name" value="PB1"/>
    <property type="match status" value="1"/>
</dbReference>
<evidence type="ECO:0000256" key="1">
    <source>
        <dbReference type="ARBA" id="ARBA00022737"/>
    </source>
</evidence>
<evidence type="ECO:0000259" key="5">
    <source>
        <dbReference type="PROSITE" id="PS51371"/>
    </source>
</evidence>
<dbReference type="SMART" id="SM00666">
    <property type="entry name" value="PB1"/>
    <property type="match status" value="1"/>
</dbReference>
<dbReference type="Proteomes" id="UP000332933">
    <property type="component" value="Unassembled WGS sequence"/>
</dbReference>
<feature type="domain" description="CBS" evidence="5">
    <location>
        <begin position="123"/>
        <end position="181"/>
    </location>
</feature>
<reference evidence="7 8" key="1">
    <citation type="submission" date="2019-03" db="EMBL/GenBank/DDBJ databases">
        <authorList>
            <person name="Gaulin E."/>
            <person name="Dumas B."/>
        </authorList>
    </citation>
    <scope>NUCLEOTIDE SEQUENCE [LARGE SCALE GENOMIC DNA]</scope>
    <source>
        <strain evidence="7">CBS 568.67</strain>
    </source>
</reference>
<keyword evidence="8" id="KW-1185">Reference proteome</keyword>
<gene>
    <name evidence="7" type="primary">Aste57867_11419</name>
    <name evidence="6" type="ORF">As57867_011377</name>
    <name evidence="7" type="ORF">ASTE57867_11419</name>
</gene>
<feature type="transmembrane region" description="Helical" evidence="4">
    <location>
        <begin position="647"/>
        <end position="665"/>
    </location>
</feature>
<dbReference type="SUPFAM" id="SSF54631">
    <property type="entry name" value="CBS-domain pair"/>
    <property type="match status" value="2"/>
</dbReference>
<feature type="region of interest" description="Disordered" evidence="3">
    <location>
        <begin position="1"/>
        <end position="117"/>
    </location>
</feature>
<dbReference type="PANTHER" id="PTHR48108">
    <property type="entry name" value="CBS DOMAIN-CONTAINING PROTEIN CBSX2, CHLOROPLASTIC"/>
    <property type="match status" value="1"/>
</dbReference>
<evidence type="ECO:0000256" key="3">
    <source>
        <dbReference type="SAM" id="MobiDB-lite"/>
    </source>
</evidence>
<evidence type="ECO:0000256" key="2">
    <source>
        <dbReference type="PROSITE-ProRule" id="PRU00703"/>
    </source>
</evidence>
<dbReference type="EMBL" id="VJMH01005281">
    <property type="protein sequence ID" value="KAF0697922.1"/>
    <property type="molecule type" value="Genomic_DNA"/>
</dbReference>
<keyword evidence="4" id="KW-0472">Membrane</keyword>
<dbReference type="InterPro" id="IPR000644">
    <property type="entry name" value="CBS_dom"/>
</dbReference>
<proteinExistence type="predicted"/>
<dbReference type="SUPFAM" id="SSF54277">
    <property type="entry name" value="CAD &amp; PB1 domains"/>
    <property type="match status" value="1"/>
</dbReference>
<protein>
    <submittedName>
        <fullName evidence="7">Aste57867_11419 protein</fullName>
    </submittedName>
</protein>
<evidence type="ECO:0000313" key="6">
    <source>
        <dbReference type="EMBL" id="KAF0697922.1"/>
    </source>
</evidence>
<dbReference type="Pfam" id="PF00571">
    <property type="entry name" value="CBS"/>
    <property type="match status" value="4"/>
</dbReference>
<dbReference type="InterPro" id="IPR046342">
    <property type="entry name" value="CBS_dom_sf"/>
</dbReference>
<keyword evidence="4" id="KW-0812">Transmembrane</keyword>